<feature type="transmembrane region" description="Helical" evidence="4">
    <location>
        <begin position="115"/>
        <end position="132"/>
    </location>
</feature>
<feature type="transmembrane region" description="Helical" evidence="4">
    <location>
        <begin position="287"/>
        <end position="304"/>
    </location>
</feature>
<dbReference type="CDD" id="cd17352">
    <property type="entry name" value="MFS_MCT_SLC16"/>
    <property type="match status" value="1"/>
</dbReference>
<dbReference type="PANTHER" id="PTHR11360">
    <property type="entry name" value="MONOCARBOXYLATE TRANSPORTER"/>
    <property type="match status" value="1"/>
</dbReference>
<dbReference type="InterPro" id="IPR036259">
    <property type="entry name" value="MFS_trans_sf"/>
</dbReference>
<dbReference type="Gene3D" id="1.20.1250.20">
    <property type="entry name" value="MFS general substrate transporter like domains"/>
    <property type="match status" value="1"/>
</dbReference>
<evidence type="ECO:0000256" key="1">
    <source>
        <dbReference type="ARBA" id="ARBA00004141"/>
    </source>
</evidence>
<keyword evidence="4" id="KW-0812">Transmembrane</keyword>
<feature type="transmembrane region" description="Helical" evidence="4">
    <location>
        <begin position="408"/>
        <end position="432"/>
    </location>
</feature>
<feature type="transmembrane region" description="Helical" evidence="4">
    <location>
        <begin position="84"/>
        <end position="103"/>
    </location>
</feature>
<gene>
    <name evidence="5" type="ORF">YALI1_C17163g</name>
</gene>
<feature type="transmembrane region" description="Helical" evidence="4">
    <location>
        <begin position="43"/>
        <end position="64"/>
    </location>
</feature>
<dbReference type="InterPro" id="IPR050327">
    <property type="entry name" value="Proton-linked_MCT"/>
</dbReference>
<dbReference type="OMA" id="ANMQYGW"/>
<dbReference type="Pfam" id="PF07690">
    <property type="entry name" value="MFS_1"/>
    <property type="match status" value="1"/>
</dbReference>
<feature type="transmembrane region" description="Helical" evidence="4">
    <location>
        <begin position="378"/>
        <end position="396"/>
    </location>
</feature>
<dbReference type="VEuPathDB" id="FungiDB:YALI0_C12232g"/>
<feature type="transmembrane region" description="Helical" evidence="4">
    <location>
        <begin position="341"/>
        <end position="366"/>
    </location>
</feature>
<dbReference type="PANTHER" id="PTHR11360:SF319">
    <property type="entry name" value="MAJOR FACILITATOR SUPERFAMILY (MFS) PROFILE DOMAIN-CONTAINING PROTEIN"/>
    <property type="match status" value="1"/>
</dbReference>
<dbReference type="Proteomes" id="UP000182444">
    <property type="component" value="Chromosome 1C"/>
</dbReference>
<feature type="compositionally biased region" description="Basic and acidic residues" evidence="3">
    <location>
        <begin position="1"/>
        <end position="19"/>
    </location>
</feature>
<feature type="transmembrane region" description="Helical" evidence="4">
    <location>
        <begin position="316"/>
        <end position="335"/>
    </location>
</feature>
<dbReference type="GO" id="GO:0016020">
    <property type="term" value="C:membrane"/>
    <property type="evidence" value="ECO:0007669"/>
    <property type="project" value="UniProtKB-SubCell"/>
</dbReference>
<dbReference type="AlphaFoldDB" id="A0A1H6Q017"/>
<dbReference type="VEuPathDB" id="FungiDB:YALI1_C17163g"/>
<dbReference type="OrthoDB" id="6509908at2759"/>
<evidence type="ECO:0000313" key="6">
    <source>
        <dbReference type="Proteomes" id="UP000182444"/>
    </source>
</evidence>
<sequence>MNHLENDDKRVSVEEKQLSAEDDTSLSIAEPADDGLPPTDKGIAWIAMIGSTLGLYTSFGYINVVGLFEAYYLHHQLSQYSASTVSWITSLQAFILLGTGVITGRLVEMYGPRKLAIVGTAFTVTGIMTTSVCTKYWHFILAQGICTSIGNSCVYYASIVSVSTWFKKYRATAMGVVVAGSSIGGLTLPFVFSNLQPRIGFPQTVRAIGFIMLGACVICCVTISSRIPPNKELQKKFFDFKTEVKQPLTSLSFCLMVFALFFSYWGLLGTMGYLSTHAIAHGVSQKTAFYIISIYNAASIVGRIGPGFAADKFGTYNLHAASCFLCGILILAWWIPAKSNGTILSFAGVFGFATGPYTSLFANLVADITPPAEIGRRLGVVTFFVSIAALTSMPIAGATLDKEHTKFIGLQVFAGVTMLVGGCFVLASKLAAGKGWLEKF</sequence>
<comment type="similarity">
    <text evidence="2">Belongs to the major facilitator superfamily. Monocarboxylate porter (TC 2.A.1.13) family.</text>
</comment>
<protein>
    <submittedName>
        <fullName evidence="5">Uncharacterized protein</fullName>
    </submittedName>
</protein>
<comment type="subcellular location">
    <subcellularLocation>
        <location evidence="1">Membrane</location>
        <topology evidence="1">Multi-pass membrane protein</topology>
    </subcellularLocation>
</comment>
<dbReference type="eggNOG" id="KOG2504">
    <property type="taxonomic scope" value="Eukaryota"/>
</dbReference>
<dbReference type="GeneID" id="2910120"/>
<evidence type="ECO:0000313" key="5">
    <source>
        <dbReference type="EMBL" id="AOW02740.1"/>
    </source>
</evidence>
<name>A0A1H6Q017_YARLL</name>
<evidence type="ECO:0000256" key="3">
    <source>
        <dbReference type="SAM" id="MobiDB-lite"/>
    </source>
</evidence>
<keyword evidence="4" id="KW-1133">Transmembrane helix</keyword>
<reference evidence="5 6" key="1">
    <citation type="journal article" date="2016" name="PLoS ONE">
        <title>Sequence Assembly of Yarrowia lipolytica Strain W29/CLIB89 Shows Transposable Element Diversity.</title>
        <authorList>
            <person name="Magnan C."/>
            <person name="Yu J."/>
            <person name="Chang I."/>
            <person name="Jahn E."/>
            <person name="Kanomata Y."/>
            <person name="Wu J."/>
            <person name="Zeller M."/>
            <person name="Oakes M."/>
            <person name="Baldi P."/>
            <person name="Sandmeyer S."/>
        </authorList>
    </citation>
    <scope>NUCLEOTIDE SEQUENCE [LARGE SCALE GENOMIC DNA]</scope>
    <source>
        <strain evidence="6">CLIB89(W29)</strain>
    </source>
</reference>
<evidence type="ECO:0000256" key="2">
    <source>
        <dbReference type="ARBA" id="ARBA00006727"/>
    </source>
</evidence>
<dbReference type="InterPro" id="IPR011701">
    <property type="entry name" value="MFS"/>
</dbReference>
<accession>A0A1H6Q017</accession>
<proteinExistence type="inferred from homology"/>
<dbReference type="EMBL" id="CP017555">
    <property type="protein sequence ID" value="AOW02740.1"/>
    <property type="molecule type" value="Genomic_DNA"/>
</dbReference>
<keyword evidence="4" id="KW-0472">Membrane</keyword>
<dbReference type="RefSeq" id="XP_501753.1">
    <property type="nucleotide sequence ID" value="XM_501753.2"/>
</dbReference>
<feature type="transmembrane region" description="Helical" evidence="4">
    <location>
        <begin position="171"/>
        <end position="192"/>
    </location>
</feature>
<feature type="region of interest" description="Disordered" evidence="3">
    <location>
        <begin position="1"/>
        <end position="34"/>
    </location>
</feature>
<feature type="transmembrane region" description="Helical" evidence="4">
    <location>
        <begin position="248"/>
        <end position="267"/>
    </location>
</feature>
<dbReference type="GO" id="GO:0022857">
    <property type="term" value="F:transmembrane transporter activity"/>
    <property type="evidence" value="ECO:0007669"/>
    <property type="project" value="InterPro"/>
</dbReference>
<feature type="transmembrane region" description="Helical" evidence="4">
    <location>
        <begin position="204"/>
        <end position="227"/>
    </location>
</feature>
<feature type="transmembrane region" description="Helical" evidence="4">
    <location>
        <begin position="138"/>
        <end position="159"/>
    </location>
</feature>
<evidence type="ECO:0000256" key="4">
    <source>
        <dbReference type="SAM" id="Phobius"/>
    </source>
</evidence>
<dbReference type="KEGG" id="yli:2910120"/>
<dbReference type="SUPFAM" id="SSF103473">
    <property type="entry name" value="MFS general substrate transporter"/>
    <property type="match status" value="1"/>
</dbReference>
<organism evidence="5 6">
    <name type="scientific">Yarrowia lipolytica</name>
    <name type="common">Candida lipolytica</name>
    <dbReference type="NCBI Taxonomy" id="4952"/>
    <lineage>
        <taxon>Eukaryota</taxon>
        <taxon>Fungi</taxon>
        <taxon>Dikarya</taxon>
        <taxon>Ascomycota</taxon>
        <taxon>Saccharomycotina</taxon>
        <taxon>Dipodascomycetes</taxon>
        <taxon>Dipodascales</taxon>
        <taxon>Dipodascales incertae sedis</taxon>
        <taxon>Yarrowia</taxon>
    </lineage>
</organism>